<gene>
    <name evidence="9" type="ORF">RQM65_03835</name>
</gene>
<sequence length="877" mass="100461">MALFDNLNRKKTGILPYLLLLILAIIILFFISYTSFKMNRALRQSTEQVSRTQEIINEINMLFGNYTGSESAGIKYLISKDSSYLSPIIGYHNKSDMSLKRLRRLTTNNPEQQELLNRVPQLSAELFRELKILDSKVAEKITVSGALSNKIQSIEQHLDSLENIKTEMIAEEYELLKQRKAAYESQMTLTPINILYLSLFTLGSLMFAYSRINSDRKKIGATQNFLQNILENTDNVVHYLVPLHEAEKDEAIDFKVTYVNSKIEAITGRSASNTVNNKLSDIYPFTVAKGLIGVLNDTMERGRPQSREVDYEINGERIWFLSTFAPTHDGITVTSRDITATKEAELNLHQLNKRLESQNLELERTGSFLQNMLSSLQYIISYFEAVRDGDGNIKDFKISYINDKIKDLTGRSAEESTGKLASEEYPFLLNYGDFETYMKVIASGKSKEVEREYHLPKGHFYFCNEILKLGDGVTIVSQDITLRKKAENKLNIANERLALQNMVLNDAEYVAGVGSFSYNLSTETLTYSDNCFRLLGMEPSEKIPSLDLITSLIHPADRKRFEKNVRSTLKERKTVRIEYRLKLHDGKLKNILMQGHFFEKNEEPFMVGVIRDITQEIANEITLQRRNRELERTNAELESFNRVVSHDLQEPLRKIQMFISRMSHTDLQGLSEKGKKYLKKVDQSANRMQLLIRNLLSYARLTEEVESHGPVDLNEVFEKVLDDLSEKIKETGAKIYIPDLPRINGIEFQLEQLFSNLLSNALKYKKHDSVPEITVSTEILPPRIMNEALNPSMSKYLLVTMTDNGIGFDSKQDVKVFQLFQRLHKKHAYEGTGLGLAICKKIVENHNGHIVAKSEPGKGTRMQVYFPYKKSKLMPSN</sequence>
<evidence type="ECO:0000313" key="10">
    <source>
        <dbReference type="Proteomes" id="UP001250656"/>
    </source>
</evidence>
<organism evidence="9 10">
    <name type="scientific">Pricia mediterranea</name>
    <dbReference type="NCBI Taxonomy" id="3076079"/>
    <lineage>
        <taxon>Bacteria</taxon>
        <taxon>Pseudomonadati</taxon>
        <taxon>Bacteroidota</taxon>
        <taxon>Flavobacteriia</taxon>
        <taxon>Flavobacteriales</taxon>
        <taxon>Flavobacteriaceae</taxon>
        <taxon>Pricia</taxon>
    </lineage>
</organism>
<dbReference type="GO" id="GO:0005524">
    <property type="term" value="F:ATP binding"/>
    <property type="evidence" value="ECO:0007669"/>
    <property type="project" value="UniProtKB-KW"/>
</dbReference>
<evidence type="ECO:0000256" key="3">
    <source>
        <dbReference type="ARBA" id="ARBA00022553"/>
    </source>
</evidence>
<keyword evidence="5" id="KW-0418">Kinase</keyword>
<dbReference type="InterPro" id="IPR007891">
    <property type="entry name" value="CHASE3"/>
</dbReference>
<reference evidence="9 10" key="1">
    <citation type="submission" date="2023-09" db="EMBL/GenBank/DDBJ databases">
        <title>Novel taxa isolated from Blanes Bay.</title>
        <authorList>
            <person name="Rey-Velasco X."/>
            <person name="Lucena T."/>
        </authorList>
    </citation>
    <scope>NUCLEOTIDE SEQUENCE [LARGE SCALE GENOMIC DNA]</scope>
    <source>
        <strain evidence="9 10">S334</strain>
    </source>
</reference>
<dbReference type="InterPro" id="IPR052162">
    <property type="entry name" value="Sensor_kinase/Photoreceptor"/>
</dbReference>
<dbReference type="SMART" id="SM00388">
    <property type="entry name" value="HisKA"/>
    <property type="match status" value="1"/>
</dbReference>
<dbReference type="SUPFAM" id="SSF47384">
    <property type="entry name" value="Homodimeric domain of signal transducing histidine kinase"/>
    <property type="match status" value="1"/>
</dbReference>
<dbReference type="InterPro" id="IPR013656">
    <property type="entry name" value="PAS_4"/>
</dbReference>
<evidence type="ECO:0000256" key="1">
    <source>
        <dbReference type="ARBA" id="ARBA00000085"/>
    </source>
</evidence>
<feature type="domain" description="PAS" evidence="8">
    <location>
        <begin position="516"/>
        <end position="572"/>
    </location>
</feature>
<dbReference type="Pfam" id="PF05227">
    <property type="entry name" value="CHASE3"/>
    <property type="match status" value="1"/>
</dbReference>
<dbReference type="InterPro" id="IPR003661">
    <property type="entry name" value="HisK_dim/P_dom"/>
</dbReference>
<dbReference type="NCBIfam" id="TIGR00229">
    <property type="entry name" value="sensory_box"/>
    <property type="match status" value="1"/>
</dbReference>
<name>A0ABU3L234_9FLAO</name>
<dbReference type="Gene3D" id="3.30.565.10">
    <property type="entry name" value="Histidine kinase-like ATPase, C-terminal domain"/>
    <property type="match status" value="1"/>
</dbReference>
<dbReference type="SMART" id="SM00091">
    <property type="entry name" value="PAS"/>
    <property type="match status" value="3"/>
</dbReference>
<dbReference type="CDD" id="cd00082">
    <property type="entry name" value="HisKA"/>
    <property type="match status" value="1"/>
</dbReference>
<evidence type="ECO:0000256" key="2">
    <source>
        <dbReference type="ARBA" id="ARBA00012438"/>
    </source>
</evidence>
<comment type="catalytic activity">
    <reaction evidence="1">
        <text>ATP + protein L-histidine = ADP + protein N-phospho-L-histidine.</text>
        <dbReference type="EC" id="2.7.13.3"/>
    </reaction>
</comment>
<evidence type="ECO:0000256" key="6">
    <source>
        <dbReference type="SAM" id="Phobius"/>
    </source>
</evidence>
<feature type="domain" description="Histidine kinase" evidence="7">
    <location>
        <begin position="643"/>
        <end position="870"/>
    </location>
</feature>
<dbReference type="EC" id="2.7.13.3" evidence="2"/>
<dbReference type="SUPFAM" id="SSF55785">
    <property type="entry name" value="PYP-like sensor domain (PAS domain)"/>
    <property type="match status" value="3"/>
</dbReference>
<dbReference type="InterPro" id="IPR000014">
    <property type="entry name" value="PAS"/>
</dbReference>
<dbReference type="Proteomes" id="UP001250656">
    <property type="component" value="Unassembled WGS sequence"/>
</dbReference>
<dbReference type="InterPro" id="IPR013655">
    <property type="entry name" value="PAS_fold_3"/>
</dbReference>
<dbReference type="Pfam" id="PF08447">
    <property type="entry name" value="PAS_3"/>
    <property type="match status" value="1"/>
</dbReference>
<dbReference type="Pfam" id="PF02518">
    <property type="entry name" value="HATPase_c"/>
    <property type="match status" value="1"/>
</dbReference>
<dbReference type="InterPro" id="IPR035965">
    <property type="entry name" value="PAS-like_dom_sf"/>
</dbReference>
<dbReference type="PROSITE" id="PS50112">
    <property type="entry name" value="PAS"/>
    <property type="match status" value="2"/>
</dbReference>
<dbReference type="SUPFAM" id="SSF55874">
    <property type="entry name" value="ATPase domain of HSP90 chaperone/DNA topoisomerase II/histidine kinase"/>
    <property type="match status" value="1"/>
</dbReference>
<evidence type="ECO:0000256" key="5">
    <source>
        <dbReference type="ARBA" id="ARBA00022777"/>
    </source>
</evidence>
<dbReference type="InterPro" id="IPR004358">
    <property type="entry name" value="Sig_transdc_His_kin-like_C"/>
</dbReference>
<evidence type="ECO:0000259" key="8">
    <source>
        <dbReference type="PROSITE" id="PS50112"/>
    </source>
</evidence>
<dbReference type="PROSITE" id="PS50109">
    <property type="entry name" value="HIS_KIN"/>
    <property type="match status" value="1"/>
</dbReference>
<keyword evidence="9" id="KW-0547">Nucleotide-binding</keyword>
<dbReference type="Pfam" id="PF00512">
    <property type="entry name" value="HisKA"/>
    <property type="match status" value="1"/>
</dbReference>
<dbReference type="PRINTS" id="PR00344">
    <property type="entry name" value="BCTRLSENSOR"/>
</dbReference>
<keyword evidence="3" id="KW-0597">Phosphoprotein</keyword>
<dbReference type="CDD" id="cd00130">
    <property type="entry name" value="PAS"/>
    <property type="match status" value="2"/>
</dbReference>
<dbReference type="PANTHER" id="PTHR43304:SF1">
    <property type="entry name" value="PAC DOMAIN-CONTAINING PROTEIN"/>
    <property type="match status" value="1"/>
</dbReference>
<keyword evidence="6" id="KW-0472">Membrane</keyword>
<keyword evidence="10" id="KW-1185">Reference proteome</keyword>
<feature type="domain" description="PAS" evidence="8">
    <location>
        <begin position="388"/>
        <end position="419"/>
    </location>
</feature>
<keyword evidence="6" id="KW-1133">Transmembrane helix</keyword>
<dbReference type="InterPro" id="IPR036097">
    <property type="entry name" value="HisK_dim/P_sf"/>
</dbReference>
<dbReference type="Gene3D" id="1.10.287.130">
    <property type="match status" value="1"/>
</dbReference>
<dbReference type="InterPro" id="IPR003594">
    <property type="entry name" value="HATPase_dom"/>
</dbReference>
<keyword evidence="4" id="KW-0808">Transferase</keyword>
<evidence type="ECO:0000259" key="7">
    <source>
        <dbReference type="PROSITE" id="PS50109"/>
    </source>
</evidence>
<dbReference type="Pfam" id="PF08448">
    <property type="entry name" value="PAS_4"/>
    <property type="match status" value="1"/>
</dbReference>
<dbReference type="Gene3D" id="3.30.450.20">
    <property type="entry name" value="PAS domain"/>
    <property type="match status" value="3"/>
</dbReference>
<dbReference type="InterPro" id="IPR036890">
    <property type="entry name" value="HATPase_C_sf"/>
</dbReference>
<keyword evidence="6" id="KW-0812">Transmembrane</keyword>
<protein>
    <recommendedName>
        <fullName evidence="2">histidine kinase</fullName>
        <ecNumber evidence="2">2.7.13.3</ecNumber>
    </recommendedName>
</protein>
<evidence type="ECO:0000313" key="9">
    <source>
        <dbReference type="EMBL" id="MDT7827795.1"/>
    </source>
</evidence>
<proteinExistence type="predicted"/>
<accession>A0ABU3L234</accession>
<dbReference type="PANTHER" id="PTHR43304">
    <property type="entry name" value="PHYTOCHROME-LIKE PROTEIN CPH1"/>
    <property type="match status" value="1"/>
</dbReference>
<keyword evidence="9" id="KW-0067">ATP-binding</keyword>
<comment type="caution">
    <text evidence="9">The sequence shown here is derived from an EMBL/GenBank/DDBJ whole genome shotgun (WGS) entry which is preliminary data.</text>
</comment>
<feature type="transmembrane region" description="Helical" evidence="6">
    <location>
        <begin position="14"/>
        <end position="36"/>
    </location>
</feature>
<evidence type="ECO:0000256" key="4">
    <source>
        <dbReference type="ARBA" id="ARBA00022679"/>
    </source>
</evidence>
<dbReference type="InterPro" id="IPR005467">
    <property type="entry name" value="His_kinase_dom"/>
</dbReference>
<dbReference type="RefSeq" id="WP_314012875.1">
    <property type="nucleotide sequence ID" value="NZ_JAVTTP010000001.1"/>
</dbReference>
<dbReference type="EMBL" id="JAVTTP010000001">
    <property type="protein sequence ID" value="MDT7827795.1"/>
    <property type="molecule type" value="Genomic_DNA"/>
</dbReference>
<dbReference type="SMART" id="SM00387">
    <property type="entry name" value="HATPase_c"/>
    <property type="match status" value="1"/>
</dbReference>